<keyword evidence="2" id="KW-1185">Reference proteome</keyword>
<evidence type="ECO:0000313" key="1">
    <source>
        <dbReference type="EMBL" id="GJE60819.1"/>
    </source>
</evidence>
<reference evidence="1" key="2">
    <citation type="submission" date="2021-08" db="EMBL/GenBank/DDBJ databases">
        <authorList>
            <person name="Tani A."/>
            <person name="Ola A."/>
            <person name="Ogura Y."/>
            <person name="Katsura K."/>
            <person name="Hayashi T."/>
        </authorList>
    </citation>
    <scope>NUCLEOTIDE SEQUENCE</scope>
    <source>
        <strain evidence="1">DSM 23632</strain>
    </source>
</reference>
<evidence type="ECO:0000313" key="2">
    <source>
        <dbReference type="Proteomes" id="UP001055057"/>
    </source>
</evidence>
<organism evidence="1 2">
    <name type="scientific">Methylobacterium trifolii</name>
    <dbReference type="NCBI Taxonomy" id="1003092"/>
    <lineage>
        <taxon>Bacteria</taxon>
        <taxon>Pseudomonadati</taxon>
        <taxon>Pseudomonadota</taxon>
        <taxon>Alphaproteobacteria</taxon>
        <taxon>Hyphomicrobiales</taxon>
        <taxon>Methylobacteriaceae</taxon>
        <taxon>Methylobacterium</taxon>
    </lineage>
</organism>
<reference evidence="1" key="1">
    <citation type="journal article" date="2021" name="Front. Microbiol.">
        <title>Comprehensive Comparative Genomics and Phenotyping of Methylobacterium Species.</title>
        <authorList>
            <person name="Alessa O."/>
            <person name="Ogura Y."/>
            <person name="Fujitani Y."/>
            <person name="Takami H."/>
            <person name="Hayashi T."/>
            <person name="Sahin N."/>
            <person name="Tani A."/>
        </authorList>
    </citation>
    <scope>NUCLEOTIDE SEQUENCE</scope>
    <source>
        <strain evidence="1">DSM 23632</strain>
    </source>
</reference>
<sequence length="67" mass="7179">MSTRATSTRSSTEPRPFQGNRLKALALILASASVAGARLRGLRLILRSVFSRIGIPENSLRGALFAP</sequence>
<comment type="caution">
    <text evidence="1">The sequence shown here is derived from an EMBL/GenBank/DDBJ whole genome shotgun (WGS) entry which is preliminary data.</text>
</comment>
<dbReference type="Proteomes" id="UP001055057">
    <property type="component" value="Unassembled WGS sequence"/>
</dbReference>
<name>A0ABQ4U119_9HYPH</name>
<gene>
    <name evidence="1" type="ORF">MPOCJGCO_2937</name>
</gene>
<protein>
    <submittedName>
        <fullName evidence="1">Uncharacterized protein</fullName>
    </submittedName>
</protein>
<proteinExistence type="predicted"/>
<dbReference type="EMBL" id="BPRB01000165">
    <property type="protein sequence ID" value="GJE60819.1"/>
    <property type="molecule type" value="Genomic_DNA"/>
</dbReference>
<accession>A0ABQ4U119</accession>